<dbReference type="Gene3D" id="3.40.50.1110">
    <property type="entry name" value="SGNH hydrolase"/>
    <property type="match status" value="1"/>
</dbReference>
<comment type="caution">
    <text evidence="2">The sequence shown here is derived from an EMBL/GenBank/DDBJ whole genome shotgun (WGS) entry which is preliminary data.</text>
</comment>
<accession>A0ABU0LTU9</accession>
<evidence type="ECO:0000259" key="1">
    <source>
        <dbReference type="Pfam" id="PF13472"/>
    </source>
</evidence>
<evidence type="ECO:0000313" key="3">
    <source>
        <dbReference type="Proteomes" id="UP001235094"/>
    </source>
</evidence>
<dbReference type="EMBL" id="JAUSVR010000009">
    <property type="protein sequence ID" value="MDQ0512055.1"/>
    <property type="molecule type" value="Genomic_DNA"/>
</dbReference>
<dbReference type="InterPro" id="IPR036514">
    <property type="entry name" value="SGNH_hydro_sf"/>
</dbReference>
<gene>
    <name evidence="2" type="ORF">QOZ99_002955</name>
</gene>
<dbReference type="Proteomes" id="UP001235094">
    <property type="component" value="Unassembled WGS sequence"/>
</dbReference>
<protein>
    <submittedName>
        <fullName evidence="2">Lysophospholipase L1-like esterase</fullName>
    </submittedName>
</protein>
<proteinExistence type="predicted"/>
<name>A0ABU0LTU9_9HYPH</name>
<dbReference type="InterPro" id="IPR013830">
    <property type="entry name" value="SGNH_hydro"/>
</dbReference>
<dbReference type="Pfam" id="PF13472">
    <property type="entry name" value="Lipase_GDSL_2"/>
    <property type="match status" value="1"/>
</dbReference>
<dbReference type="RefSeq" id="WP_306890730.1">
    <property type="nucleotide sequence ID" value="NZ_JAUSVR010000009.1"/>
</dbReference>
<organism evidence="2 3">
    <name type="scientific">Ancylobacter amanitiformis</name>
    <dbReference type="NCBI Taxonomy" id="217069"/>
    <lineage>
        <taxon>Bacteria</taxon>
        <taxon>Pseudomonadati</taxon>
        <taxon>Pseudomonadota</taxon>
        <taxon>Alphaproteobacteria</taxon>
        <taxon>Hyphomicrobiales</taxon>
        <taxon>Xanthobacteraceae</taxon>
        <taxon>Ancylobacter</taxon>
    </lineage>
</organism>
<keyword evidence="3" id="KW-1185">Reference proteome</keyword>
<feature type="domain" description="SGNH hydrolase-type esterase" evidence="1">
    <location>
        <begin position="74"/>
        <end position="233"/>
    </location>
</feature>
<dbReference type="PANTHER" id="PTHR30383">
    <property type="entry name" value="THIOESTERASE 1/PROTEASE 1/LYSOPHOSPHOLIPASE L1"/>
    <property type="match status" value="1"/>
</dbReference>
<reference evidence="2 3" key="1">
    <citation type="submission" date="2023-07" db="EMBL/GenBank/DDBJ databases">
        <title>Genomic Encyclopedia of Type Strains, Phase IV (KMG-IV): sequencing the most valuable type-strain genomes for metagenomic binning, comparative biology and taxonomic classification.</title>
        <authorList>
            <person name="Goeker M."/>
        </authorList>
    </citation>
    <scope>NUCLEOTIDE SEQUENCE [LARGE SCALE GENOMIC DNA]</scope>
    <source>
        <strain evidence="2 3">DSM 15561</strain>
    </source>
</reference>
<sequence length="246" mass="25908">MRASGAAIGALAFMAVGLALAALLAGRGLDYFFLERARLRLEPVFDRVFREANAALPHTGAPRLVIFGDSRAVQLRLAAPEGWQRVERAISGETTAQMRYRIAQDVVGLAPRAVVLFAGINDLVAAAALPGQTHAGLDATVANLTDFVRQARAAGIEVVLLTIVRPAAVRLIRWPIWPAGVAELVAAANVRLRALAGPGVTVIDADGILSGGAAVLPARFATDEVHLSDEANALLRREILAALHAQ</sequence>
<evidence type="ECO:0000313" key="2">
    <source>
        <dbReference type="EMBL" id="MDQ0512055.1"/>
    </source>
</evidence>
<dbReference type="PANTHER" id="PTHR30383:SF5">
    <property type="entry name" value="SGNH HYDROLASE-TYPE ESTERASE DOMAIN-CONTAINING PROTEIN"/>
    <property type="match status" value="1"/>
</dbReference>
<dbReference type="SUPFAM" id="SSF52266">
    <property type="entry name" value="SGNH hydrolase"/>
    <property type="match status" value="1"/>
</dbReference>
<dbReference type="InterPro" id="IPR051532">
    <property type="entry name" value="Ester_Hydrolysis_Enzymes"/>
</dbReference>